<name>A0A0M1N1Q5_9BACL</name>
<dbReference type="AlphaFoldDB" id="A0A0M1N1Q5"/>
<proteinExistence type="predicted"/>
<dbReference type="SMART" id="SM00420">
    <property type="entry name" value="HTH_DEOR"/>
    <property type="match status" value="1"/>
</dbReference>
<keyword evidence="1" id="KW-0805">Transcription regulation</keyword>
<dbReference type="InterPro" id="IPR036390">
    <property type="entry name" value="WH_DNA-bd_sf"/>
</dbReference>
<dbReference type="PROSITE" id="PS00894">
    <property type="entry name" value="HTH_DEOR_1"/>
    <property type="match status" value="1"/>
</dbReference>
<protein>
    <submittedName>
        <fullName evidence="5">DeoR faimly transcriptional regulator</fullName>
    </submittedName>
</protein>
<accession>A0A0M1N1Q5</accession>
<dbReference type="GO" id="GO:0003700">
    <property type="term" value="F:DNA-binding transcription factor activity"/>
    <property type="evidence" value="ECO:0007669"/>
    <property type="project" value="InterPro"/>
</dbReference>
<dbReference type="PRINTS" id="PR00037">
    <property type="entry name" value="HTHLACR"/>
</dbReference>
<evidence type="ECO:0000256" key="2">
    <source>
        <dbReference type="ARBA" id="ARBA00023125"/>
    </source>
</evidence>
<keyword evidence="6" id="KW-1185">Reference proteome</keyword>
<dbReference type="InterPro" id="IPR018356">
    <property type="entry name" value="Tscrpt_reg_HTH_DeoR_CS"/>
</dbReference>
<dbReference type="Gene3D" id="1.10.10.10">
    <property type="entry name" value="Winged helix-like DNA-binding domain superfamily/Winged helix DNA-binding domain"/>
    <property type="match status" value="1"/>
</dbReference>
<evidence type="ECO:0000256" key="1">
    <source>
        <dbReference type="ARBA" id="ARBA00023015"/>
    </source>
</evidence>
<dbReference type="InterPro" id="IPR050313">
    <property type="entry name" value="Carb_Metab_HTH_regulators"/>
</dbReference>
<feature type="domain" description="HTH deoR-type" evidence="4">
    <location>
        <begin position="5"/>
        <end position="60"/>
    </location>
</feature>
<evidence type="ECO:0000313" key="6">
    <source>
        <dbReference type="Proteomes" id="UP000036932"/>
    </source>
</evidence>
<dbReference type="Gene3D" id="3.40.50.1360">
    <property type="match status" value="1"/>
</dbReference>
<sequence length="257" mass="28406">MSLTYEDRRGKILNQLELEGKVKVHVLAEQLEVSAETIRRDLDRLEKEGMLRKVYGGAVKSRSGHIEPSFTSRSETCAAEKSAIGKLAASLVKDGETILLDNGTTTIEVMRYLQDRPHVTVITHSLPVLNLAMEGFQGKIIFIGGNMDRTKQAATGPLTEMLLEQFKVNKAFISVGGISLTDGITDYDLDEAYISRKMLERAEEGIVLADHSKLGVTTFSKLAKLEDISMVITDEACSQEWVDNLSARGIEVLIGYR</sequence>
<dbReference type="GO" id="GO:0003677">
    <property type="term" value="F:DNA binding"/>
    <property type="evidence" value="ECO:0007669"/>
    <property type="project" value="UniProtKB-KW"/>
</dbReference>
<dbReference type="Proteomes" id="UP000036932">
    <property type="component" value="Unassembled WGS sequence"/>
</dbReference>
<dbReference type="EMBL" id="LIUT01000008">
    <property type="protein sequence ID" value="KOR76096.1"/>
    <property type="molecule type" value="Genomic_DNA"/>
</dbReference>
<keyword evidence="2" id="KW-0238">DNA-binding</keyword>
<dbReference type="OrthoDB" id="9797223at2"/>
<reference evidence="6" key="1">
    <citation type="submission" date="2015-08" db="EMBL/GenBank/DDBJ databases">
        <title>Genome sequencing project for genomic taxonomy and phylogenomics of Bacillus-like bacteria.</title>
        <authorList>
            <person name="Liu B."/>
            <person name="Wang J."/>
            <person name="Zhu Y."/>
            <person name="Liu G."/>
            <person name="Chen Q."/>
            <person name="Chen Z."/>
            <person name="Lan J."/>
            <person name="Che J."/>
            <person name="Ge C."/>
            <person name="Shi H."/>
            <person name="Pan Z."/>
            <person name="Liu X."/>
        </authorList>
    </citation>
    <scope>NUCLEOTIDE SEQUENCE [LARGE SCALE GENOMIC DNA]</scope>
    <source>
        <strain evidence="6">FJAT-22460</strain>
    </source>
</reference>
<dbReference type="InterPro" id="IPR001034">
    <property type="entry name" value="DeoR_HTH"/>
</dbReference>
<dbReference type="SUPFAM" id="SSF46785">
    <property type="entry name" value="Winged helix' DNA-binding domain"/>
    <property type="match status" value="1"/>
</dbReference>
<keyword evidence="3" id="KW-0804">Transcription</keyword>
<dbReference type="Pfam" id="PF08220">
    <property type="entry name" value="HTH_DeoR"/>
    <property type="match status" value="1"/>
</dbReference>
<dbReference type="PANTHER" id="PTHR30363:SF44">
    <property type="entry name" value="AGA OPERON TRANSCRIPTIONAL REPRESSOR-RELATED"/>
    <property type="match status" value="1"/>
</dbReference>
<comment type="caution">
    <text evidence="5">The sequence shown here is derived from an EMBL/GenBank/DDBJ whole genome shotgun (WGS) entry which is preliminary data.</text>
</comment>
<evidence type="ECO:0000259" key="4">
    <source>
        <dbReference type="PROSITE" id="PS51000"/>
    </source>
</evidence>
<dbReference type="SMART" id="SM01134">
    <property type="entry name" value="DeoRC"/>
    <property type="match status" value="1"/>
</dbReference>
<dbReference type="RefSeq" id="WP_054405261.1">
    <property type="nucleotide sequence ID" value="NZ_LIUT01000008.1"/>
</dbReference>
<evidence type="ECO:0000313" key="5">
    <source>
        <dbReference type="EMBL" id="KOR76096.1"/>
    </source>
</evidence>
<organism evidence="5 6">
    <name type="scientific">Paenibacillus solani</name>
    <dbReference type="NCBI Taxonomy" id="1705565"/>
    <lineage>
        <taxon>Bacteria</taxon>
        <taxon>Bacillati</taxon>
        <taxon>Bacillota</taxon>
        <taxon>Bacilli</taxon>
        <taxon>Bacillales</taxon>
        <taxon>Paenibacillaceae</taxon>
        <taxon>Paenibacillus</taxon>
    </lineage>
</organism>
<dbReference type="InterPro" id="IPR036388">
    <property type="entry name" value="WH-like_DNA-bd_sf"/>
</dbReference>
<dbReference type="InterPro" id="IPR014036">
    <property type="entry name" value="DeoR-like_C"/>
</dbReference>
<dbReference type="PROSITE" id="PS51000">
    <property type="entry name" value="HTH_DEOR_2"/>
    <property type="match status" value="1"/>
</dbReference>
<dbReference type="PANTHER" id="PTHR30363">
    <property type="entry name" value="HTH-TYPE TRANSCRIPTIONAL REGULATOR SRLR-RELATED"/>
    <property type="match status" value="1"/>
</dbReference>
<dbReference type="SUPFAM" id="SSF100950">
    <property type="entry name" value="NagB/RpiA/CoA transferase-like"/>
    <property type="match status" value="1"/>
</dbReference>
<dbReference type="Pfam" id="PF00455">
    <property type="entry name" value="DeoRC"/>
    <property type="match status" value="1"/>
</dbReference>
<gene>
    <name evidence="5" type="ORF">AM231_26015</name>
</gene>
<dbReference type="PATRIC" id="fig|1705565.3.peg.1404"/>
<dbReference type="InterPro" id="IPR037171">
    <property type="entry name" value="NagB/RpiA_transferase-like"/>
</dbReference>
<evidence type="ECO:0000256" key="3">
    <source>
        <dbReference type="ARBA" id="ARBA00023163"/>
    </source>
</evidence>